<dbReference type="RefSeq" id="WP_039193195.1">
    <property type="nucleotide sequence ID" value="NZ_JRFJ01000003.1"/>
</dbReference>
<dbReference type="OrthoDB" id="8163917at2"/>
<feature type="chain" id="PRO_5002059518" description="Lipoprotein" evidence="1">
    <location>
        <begin position="23"/>
        <end position="85"/>
    </location>
</feature>
<evidence type="ECO:0000313" key="2">
    <source>
        <dbReference type="EMBL" id="KHJ54103.1"/>
    </source>
</evidence>
<comment type="caution">
    <text evidence="2">The sequence shown here is derived from an EMBL/GenBank/DDBJ whole genome shotgun (WGS) entry which is preliminary data.</text>
</comment>
<accession>A0A0B1PZZ8</accession>
<dbReference type="Proteomes" id="UP000030826">
    <property type="component" value="Unassembled WGS sequence"/>
</dbReference>
<organism evidence="2 3">
    <name type="scientific">Aureimonas altamirensis</name>
    <dbReference type="NCBI Taxonomy" id="370622"/>
    <lineage>
        <taxon>Bacteria</taxon>
        <taxon>Pseudomonadati</taxon>
        <taxon>Pseudomonadota</taxon>
        <taxon>Alphaproteobacteria</taxon>
        <taxon>Hyphomicrobiales</taxon>
        <taxon>Aurantimonadaceae</taxon>
        <taxon>Aureimonas</taxon>
    </lineage>
</organism>
<protein>
    <recommendedName>
        <fullName evidence="4">Lipoprotein</fullName>
    </recommendedName>
</protein>
<keyword evidence="1" id="KW-0732">Signal</keyword>
<name>A0A0B1PZZ8_9HYPH</name>
<feature type="signal peptide" evidence="1">
    <location>
        <begin position="1"/>
        <end position="22"/>
    </location>
</feature>
<gene>
    <name evidence="2" type="ORF">LA66_11545</name>
</gene>
<evidence type="ECO:0000256" key="1">
    <source>
        <dbReference type="SAM" id="SignalP"/>
    </source>
</evidence>
<proteinExistence type="predicted"/>
<sequence length="85" mass="9682">MPIPFKAVLVPLLLLSAVPAGCRTLTPEELRAADEAQCSDYGFRRGTDAYAACLQRIDLSRQADRRQMLREMDEPIVIYRPVYIR</sequence>
<evidence type="ECO:0008006" key="4">
    <source>
        <dbReference type="Google" id="ProtNLM"/>
    </source>
</evidence>
<evidence type="ECO:0000313" key="3">
    <source>
        <dbReference type="Proteomes" id="UP000030826"/>
    </source>
</evidence>
<dbReference type="EMBL" id="JRFJ01000003">
    <property type="protein sequence ID" value="KHJ54103.1"/>
    <property type="molecule type" value="Genomic_DNA"/>
</dbReference>
<dbReference type="AlphaFoldDB" id="A0A0B1PZZ8"/>
<reference evidence="2 3" key="1">
    <citation type="submission" date="2014-09" db="EMBL/GenBank/DDBJ databases">
        <title>Isolation and characterization of Aurantimonas altamirensis ON-56566 from clinical sample following a dog bite.</title>
        <authorList>
            <person name="Eshaghi A."/>
            <person name="Li A."/>
            <person name="Shahinas D."/>
            <person name="Bahn P."/>
            <person name="Kus J.V."/>
            <person name="Patel S.N."/>
        </authorList>
    </citation>
    <scope>NUCLEOTIDE SEQUENCE [LARGE SCALE GENOMIC DNA]</scope>
    <source>
        <strain evidence="2 3">ON-56566</strain>
    </source>
</reference>